<dbReference type="SUPFAM" id="SSF56801">
    <property type="entry name" value="Acetyl-CoA synthetase-like"/>
    <property type="match status" value="1"/>
</dbReference>
<evidence type="ECO:0000256" key="2">
    <source>
        <dbReference type="ARBA" id="ARBA00022598"/>
    </source>
</evidence>
<evidence type="ECO:0000256" key="4">
    <source>
        <dbReference type="ARBA" id="ARBA00022840"/>
    </source>
</evidence>
<organism evidence="7 8">
    <name type="scientific">Circinella minor</name>
    <dbReference type="NCBI Taxonomy" id="1195481"/>
    <lineage>
        <taxon>Eukaryota</taxon>
        <taxon>Fungi</taxon>
        <taxon>Fungi incertae sedis</taxon>
        <taxon>Mucoromycota</taxon>
        <taxon>Mucoromycotina</taxon>
        <taxon>Mucoromycetes</taxon>
        <taxon>Mucorales</taxon>
        <taxon>Lichtheimiaceae</taxon>
        <taxon>Circinella</taxon>
    </lineage>
</organism>
<dbReference type="GO" id="GO:0005524">
    <property type="term" value="F:ATP binding"/>
    <property type="evidence" value="ECO:0007669"/>
    <property type="project" value="UniProtKB-KW"/>
</dbReference>
<dbReference type="GO" id="GO:0035336">
    <property type="term" value="P:long-chain fatty-acyl-CoA metabolic process"/>
    <property type="evidence" value="ECO:0007669"/>
    <property type="project" value="TreeGrafter"/>
</dbReference>
<dbReference type="PROSITE" id="PS00455">
    <property type="entry name" value="AMP_BINDING"/>
    <property type="match status" value="1"/>
</dbReference>
<evidence type="ECO:0000256" key="5">
    <source>
        <dbReference type="ARBA" id="ARBA00036813"/>
    </source>
</evidence>
<dbReference type="AlphaFoldDB" id="A0A8H7VLZ2"/>
<dbReference type="EMBL" id="JAEPRB010000027">
    <property type="protein sequence ID" value="KAG2225530.1"/>
    <property type="molecule type" value="Genomic_DNA"/>
</dbReference>
<comment type="catalytic activity">
    <reaction evidence="5">
        <text>a long-chain fatty acid + ATP + CoA = a long-chain fatty acyl-CoA + AMP + diphosphate</text>
        <dbReference type="Rhea" id="RHEA:15421"/>
        <dbReference type="ChEBI" id="CHEBI:30616"/>
        <dbReference type="ChEBI" id="CHEBI:33019"/>
        <dbReference type="ChEBI" id="CHEBI:57287"/>
        <dbReference type="ChEBI" id="CHEBI:57560"/>
        <dbReference type="ChEBI" id="CHEBI:83139"/>
        <dbReference type="ChEBI" id="CHEBI:456215"/>
        <dbReference type="EC" id="6.2.1.3"/>
    </reaction>
</comment>
<evidence type="ECO:0000259" key="6">
    <source>
        <dbReference type="Pfam" id="PF00501"/>
    </source>
</evidence>
<dbReference type="PANTHER" id="PTHR43272">
    <property type="entry name" value="LONG-CHAIN-FATTY-ACID--COA LIGASE"/>
    <property type="match status" value="1"/>
</dbReference>
<keyword evidence="4" id="KW-0067">ATP-binding</keyword>
<dbReference type="InterPro" id="IPR042099">
    <property type="entry name" value="ANL_N_sf"/>
</dbReference>
<keyword evidence="8" id="KW-1185">Reference proteome</keyword>
<evidence type="ECO:0000313" key="7">
    <source>
        <dbReference type="EMBL" id="KAG2225530.1"/>
    </source>
</evidence>
<dbReference type="GO" id="GO:0005783">
    <property type="term" value="C:endoplasmic reticulum"/>
    <property type="evidence" value="ECO:0007669"/>
    <property type="project" value="TreeGrafter"/>
</dbReference>
<dbReference type="Pfam" id="PF00501">
    <property type="entry name" value="AMP-binding"/>
    <property type="match status" value="1"/>
</dbReference>
<comment type="caution">
    <text evidence="7">The sequence shown here is derived from an EMBL/GenBank/DDBJ whole genome shotgun (WGS) entry which is preliminary data.</text>
</comment>
<dbReference type="GO" id="GO:0005811">
    <property type="term" value="C:lipid droplet"/>
    <property type="evidence" value="ECO:0007669"/>
    <property type="project" value="TreeGrafter"/>
</dbReference>
<dbReference type="PANTHER" id="PTHR43272:SF83">
    <property type="entry name" value="ACYL-COA SYNTHETASE LONG-CHAIN, ISOFORM J"/>
    <property type="match status" value="1"/>
</dbReference>
<name>A0A8H7VLZ2_9FUNG</name>
<evidence type="ECO:0000313" key="8">
    <source>
        <dbReference type="Proteomes" id="UP000646827"/>
    </source>
</evidence>
<keyword evidence="3" id="KW-0547">Nucleotide-binding</keyword>
<dbReference type="GO" id="GO:0004467">
    <property type="term" value="F:long-chain fatty acid-CoA ligase activity"/>
    <property type="evidence" value="ECO:0007669"/>
    <property type="project" value="UniProtKB-EC"/>
</dbReference>
<dbReference type="InterPro" id="IPR000873">
    <property type="entry name" value="AMP-dep_synth/lig_dom"/>
</dbReference>
<feature type="domain" description="AMP-dependent synthetase/ligase" evidence="6">
    <location>
        <begin position="89"/>
        <end position="499"/>
    </location>
</feature>
<keyword evidence="2" id="KW-0436">Ligase</keyword>
<sequence>MKAYSIEVGPEIQPNGGRIRRSILAADGVVRVPNTEVHTLYDVLDRSVKKYGDKEAFGARRIEKIIEEEKEVVKIIDGAEKKEKKVWKYFQLSGYEYVTYKEAGERVHDIGAGFAALGLSEKAKVEIFAPTTMDWLLTAHGLFTQNMTIVTAYETLGEEGLLHSMCEAEVEAIFTSAELLSVVAKVASKCPSLKHVIYNGDAKAQALTNCKEADNIQSVLSIDELLKLGQENPREARKPEPEDLCCIMYTSGSTGNPKGVLLSHKNIVAAIGGCNTLLGHLLTNNDYVLAYLPLAHVLEFVVENACIFWGMTIGFANVRTLTDNSVRNCKGDIKEFRPTLLTGVPQVWESIRKGILSKLNETSPQAQRIFHRAFATKAWLMERKLPTGFLDMTVFAKIREQVGGRLKLALSGGAPISLETQKFLSVTVCPILGGYGMTESCGMCCIMTPEQFGFGHVGGPVPCGEIKLVDVPDAGYLSANDPPAGEVWVRGPSVTKGYFKREDLTKETITEDGWLQTGDIAIWNPNGTLSIIDRKKNLVKLSNGEYIALEKLESIYKSCLHVNNICVYADSLRPRPVALVVPVENAVRKLATGLGVESKELEVICENDQVKKAVLKSLLAQGKEAGLKPAEMLFDIHLCSEEWTVDNGFVTAAQKLKRSDINKEYKQQLDTM</sequence>
<dbReference type="Proteomes" id="UP000646827">
    <property type="component" value="Unassembled WGS sequence"/>
</dbReference>
<accession>A0A8H7VLZ2</accession>
<evidence type="ECO:0000256" key="1">
    <source>
        <dbReference type="ARBA" id="ARBA00006432"/>
    </source>
</evidence>
<dbReference type="GO" id="GO:0005886">
    <property type="term" value="C:plasma membrane"/>
    <property type="evidence" value="ECO:0007669"/>
    <property type="project" value="TreeGrafter"/>
</dbReference>
<gene>
    <name evidence="7" type="ORF">INT45_010357</name>
</gene>
<reference evidence="7 8" key="1">
    <citation type="submission" date="2020-12" db="EMBL/GenBank/DDBJ databases">
        <title>Metabolic potential, ecology and presence of endohyphal bacteria is reflected in genomic diversity of Mucoromycotina.</title>
        <authorList>
            <person name="Muszewska A."/>
            <person name="Okrasinska A."/>
            <person name="Steczkiewicz K."/>
            <person name="Drgas O."/>
            <person name="Orlowska M."/>
            <person name="Perlinska-Lenart U."/>
            <person name="Aleksandrzak-Piekarczyk T."/>
            <person name="Szatraj K."/>
            <person name="Zielenkiewicz U."/>
            <person name="Pilsyk S."/>
            <person name="Malc E."/>
            <person name="Mieczkowski P."/>
            <person name="Kruszewska J.S."/>
            <person name="Biernat P."/>
            <person name="Pawlowska J."/>
        </authorList>
    </citation>
    <scope>NUCLEOTIDE SEQUENCE [LARGE SCALE GENOMIC DNA]</scope>
    <source>
        <strain evidence="7 8">CBS 142.35</strain>
    </source>
</reference>
<dbReference type="OrthoDB" id="1700726at2759"/>
<dbReference type="Gene3D" id="3.40.50.12780">
    <property type="entry name" value="N-terminal domain of ligase-like"/>
    <property type="match status" value="1"/>
</dbReference>
<proteinExistence type="inferred from homology"/>
<comment type="similarity">
    <text evidence="1">Belongs to the ATP-dependent AMP-binding enzyme family.</text>
</comment>
<evidence type="ECO:0000256" key="3">
    <source>
        <dbReference type="ARBA" id="ARBA00022741"/>
    </source>
</evidence>
<dbReference type="InterPro" id="IPR020845">
    <property type="entry name" value="AMP-binding_CS"/>
</dbReference>
<protein>
    <recommendedName>
        <fullName evidence="6">AMP-dependent synthetase/ligase domain-containing protein</fullName>
    </recommendedName>
</protein>